<dbReference type="InterPro" id="IPR000653">
    <property type="entry name" value="DegT/StrS_aminotransferase"/>
</dbReference>
<organism evidence="3 4">
    <name type="scientific">Pseudobacter ginsenosidimutans</name>
    <dbReference type="NCBI Taxonomy" id="661488"/>
    <lineage>
        <taxon>Bacteria</taxon>
        <taxon>Pseudomonadati</taxon>
        <taxon>Bacteroidota</taxon>
        <taxon>Chitinophagia</taxon>
        <taxon>Chitinophagales</taxon>
        <taxon>Chitinophagaceae</taxon>
        <taxon>Pseudobacter</taxon>
    </lineage>
</organism>
<evidence type="ECO:0000313" key="3">
    <source>
        <dbReference type="EMBL" id="RZS71895.1"/>
    </source>
</evidence>
<keyword evidence="2" id="KW-0663">Pyridoxal phosphate</keyword>
<dbReference type="PANTHER" id="PTHR30244">
    <property type="entry name" value="TRANSAMINASE"/>
    <property type="match status" value="1"/>
</dbReference>
<dbReference type="CDD" id="cd00616">
    <property type="entry name" value="AHBA_syn"/>
    <property type="match status" value="1"/>
</dbReference>
<dbReference type="EMBL" id="SGXA01000002">
    <property type="protein sequence ID" value="RZS71895.1"/>
    <property type="molecule type" value="Genomic_DNA"/>
</dbReference>
<dbReference type="GO" id="GO:0008483">
    <property type="term" value="F:transaminase activity"/>
    <property type="evidence" value="ECO:0007669"/>
    <property type="project" value="TreeGrafter"/>
</dbReference>
<evidence type="ECO:0000313" key="4">
    <source>
        <dbReference type="Proteomes" id="UP000293874"/>
    </source>
</evidence>
<keyword evidence="4" id="KW-1185">Reference proteome</keyword>
<name>A0A4Q7MSW1_9BACT</name>
<proteinExistence type="inferred from homology"/>
<dbReference type="Pfam" id="PF01041">
    <property type="entry name" value="DegT_DnrJ_EryC1"/>
    <property type="match status" value="1"/>
</dbReference>
<protein>
    <submittedName>
        <fullName evidence="3">8-amino-3,8-dideoxy-alpha-D-manno-octulosonate transaminase</fullName>
    </submittedName>
</protein>
<comment type="similarity">
    <text evidence="1 2">Belongs to the DegT/DnrJ/EryC1 family.</text>
</comment>
<dbReference type="Gene3D" id="3.90.1150.10">
    <property type="entry name" value="Aspartate Aminotransferase, domain 1"/>
    <property type="match status" value="1"/>
</dbReference>
<evidence type="ECO:0000256" key="2">
    <source>
        <dbReference type="RuleBase" id="RU004508"/>
    </source>
</evidence>
<comment type="caution">
    <text evidence="3">The sequence shown here is derived from an EMBL/GenBank/DDBJ whole genome shotgun (WGS) entry which is preliminary data.</text>
</comment>
<accession>A0A4Q7MSW1</accession>
<dbReference type="Proteomes" id="UP000293874">
    <property type="component" value="Unassembled WGS sequence"/>
</dbReference>
<dbReference type="GO" id="GO:0000271">
    <property type="term" value="P:polysaccharide biosynthetic process"/>
    <property type="evidence" value="ECO:0007669"/>
    <property type="project" value="TreeGrafter"/>
</dbReference>
<dbReference type="RefSeq" id="WP_130542361.1">
    <property type="nucleotide sequence ID" value="NZ_CP042431.1"/>
</dbReference>
<sequence>MPGFELFGESERAHVNDVLNTGIIMRYGFDGPRKGIWKSKELEAAISNKLGAQYTQVVSSGTAALVTALAAMGVGSGDEVIMPTFTFVASFEAVITVGAVPVLVDVDDTLTLDPAAVRAAITPKTKVIMPVHMCGSMSDMDALMQICKEHKLLLLEDACQSTGAKFKGKYLGTIGDAGTFSFDFVKTVTCGEGGAITTNSEEIWRKCDGFSDHGHDHLGVDRGADLHPFLGYNFRISELHAAVGLAQFNRLDEFLAIMKRNYDALKSALAEVPEISFRRIPDPSGDSHTHVSWFLPTREATANAVALLKAEGQIAGSIYWYDHNWHYIRNWAHLKTAASLNELHPDQKKAVIHHANKDFSASDAVIGRSVSTQISLLWSEEQAREKGEKMAQVIKKSLSGEVIKLKI</sequence>
<evidence type="ECO:0000256" key="1">
    <source>
        <dbReference type="ARBA" id="ARBA00037999"/>
    </source>
</evidence>
<dbReference type="GO" id="GO:0030170">
    <property type="term" value="F:pyridoxal phosphate binding"/>
    <property type="evidence" value="ECO:0007669"/>
    <property type="project" value="TreeGrafter"/>
</dbReference>
<dbReference type="SUPFAM" id="SSF53383">
    <property type="entry name" value="PLP-dependent transferases"/>
    <property type="match status" value="1"/>
</dbReference>
<dbReference type="PANTHER" id="PTHR30244:SF34">
    <property type="entry name" value="DTDP-4-AMINO-4,6-DIDEOXYGALACTOSE TRANSAMINASE"/>
    <property type="match status" value="1"/>
</dbReference>
<dbReference type="InterPro" id="IPR015422">
    <property type="entry name" value="PyrdxlP-dep_Trfase_small"/>
</dbReference>
<dbReference type="AlphaFoldDB" id="A0A4Q7MSW1"/>
<dbReference type="InterPro" id="IPR015424">
    <property type="entry name" value="PyrdxlP-dep_Trfase"/>
</dbReference>
<dbReference type="InterPro" id="IPR015421">
    <property type="entry name" value="PyrdxlP-dep_Trfase_major"/>
</dbReference>
<reference evidence="3 4" key="1">
    <citation type="submission" date="2019-02" db="EMBL/GenBank/DDBJ databases">
        <title>Genomic Encyclopedia of Type Strains, Phase IV (KMG-IV): sequencing the most valuable type-strain genomes for metagenomic binning, comparative biology and taxonomic classification.</title>
        <authorList>
            <person name="Goeker M."/>
        </authorList>
    </citation>
    <scope>NUCLEOTIDE SEQUENCE [LARGE SCALE GENOMIC DNA]</scope>
    <source>
        <strain evidence="3 4">DSM 18116</strain>
    </source>
</reference>
<dbReference type="OrthoDB" id="9804264at2"/>
<gene>
    <name evidence="3" type="ORF">EV199_3808</name>
</gene>
<dbReference type="Gene3D" id="3.40.640.10">
    <property type="entry name" value="Type I PLP-dependent aspartate aminotransferase-like (Major domain)"/>
    <property type="match status" value="1"/>
</dbReference>